<dbReference type="Proteomes" id="UP000677305">
    <property type="component" value="Chromosome"/>
</dbReference>
<reference evidence="2 3" key="1">
    <citation type="submission" date="2020-07" db="EMBL/GenBank/DDBJ databases">
        <title>Vallitalea guaymasensis genome.</title>
        <authorList>
            <person name="Postec A."/>
        </authorList>
    </citation>
    <scope>NUCLEOTIDE SEQUENCE [LARGE SCALE GENOMIC DNA]</scope>
    <source>
        <strain evidence="2 3">Ra1766G1</strain>
    </source>
</reference>
<dbReference type="Pfam" id="PF00583">
    <property type="entry name" value="Acetyltransf_1"/>
    <property type="match status" value="1"/>
</dbReference>
<sequence length="182" mass="21010">MKVYDENILKDGQKLVIRNAQENDGQGLIDLLQTVDSETRFLAREPGEFNFTLEQEREFIKSTMNADNNQLLVGEIDDIIVANCSVGIVSNNKRYLHRAAMGISVRKKYWNKGIGKILMNECIKWCKEKGVEQLELEVVTQNTRAISMYENLGFEKYGTKKNALKYNDGTYADEYYMILFIE</sequence>
<accession>A0A8J8MDC6</accession>
<dbReference type="EMBL" id="CP058561">
    <property type="protein sequence ID" value="QUH30959.1"/>
    <property type="molecule type" value="Genomic_DNA"/>
</dbReference>
<protein>
    <submittedName>
        <fullName evidence="2">GNAT family N-acetyltransferase</fullName>
    </submittedName>
</protein>
<dbReference type="InterPro" id="IPR000182">
    <property type="entry name" value="GNAT_dom"/>
</dbReference>
<dbReference type="CDD" id="cd04301">
    <property type="entry name" value="NAT_SF"/>
    <property type="match status" value="1"/>
</dbReference>
<dbReference type="PROSITE" id="PS51186">
    <property type="entry name" value="GNAT"/>
    <property type="match status" value="1"/>
</dbReference>
<dbReference type="RefSeq" id="WP_212691063.1">
    <property type="nucleotide sequence ID" value="NZ_CP058561.1"/>
</dbReference>
<dbReference type="PANTHER" id="PTHR43415">
    <property type="entry name" value="SPERMIDINE N(1)-ACETYLTRANSFERASE"/>
    <property type="match status" value="1"/>
</dbReference>
<dbReference type="GO" id="GO:0016747">
    <property type="term" value="F:acyltransferase activity, transferring groups other than amino-acyl groups"/>
    <property type="evidence" value="ECO:0007669"/>
    <property type="project" value="InterPro"/>
</dbReference>
<evidence type="ECO:0000313" key="3">
    <source>
        <dbReference type="Proteomes" id="UP000677305"/>
    </source>
</evidence>
<evidence type="ECO:0000259" key="1">
    <source>
        <dbReference type="PROSITE" id="PS51186"/>
    </source>
</evidence>
<dbReference type="InterPro" id="IPR016181">
    <property type="entry name" value="Acyl_CoA_acyltransferase"/>
</dbReference>
<dbReference type="KEGG" id="vgu:HYG85_19360"/>
<organism evidence="2 3">
    <name type="scientific">Vallitalea guaymasensis</name>
    <dbReference type="NCBI Taxonomy" id="1185412"/>
    <lineage>
        <taxon>Bacteria</taxon>
        <taxon>Bacillati</taxon>
        <taxon>Bacillota</taxon>
        <taxon>Clostridia</taxon>
        <taxon>Lachnospirales</taxon>
        <taxon>Vallitaleaceae</taxon>
        <taxon>Vallitalea</taxon>
    </lineage>
</organism>
<feature type="domain" description="N-acetyltransferase" evidence="1">
    <location>
        <begin position="15"/>
        <end position="182"/>
    </location>
</feature>
<dbReference type="PANTHER" id="PTHR43415:SF3">
    <property type="entry name" value="GNAT-FAMILY ACETYLTRANSFERASE"/>
    <property type="match status" value="1"/>
</dbReference>
<dbReference type="Gene3D" id="3.40.630.30">
    <property type="match status" value="1"/>
</dbReference>
<evidence type="ECO:0000313" key="2">
    <source>
        <dbReference type="EMBL" id="QUH30959.1"/>
    </source>
</evidence>
<proteinExistence type="predicted"/>
<dbReference type="AlphaFoldDB" id="A0A8J8MDC6"/>
<gene>
    <name evidence="2" type="ORF">HYG85_19360</name>
</gene>
<keyword evidence="3" id="KW-1185">Reference proteome</keyword>
<name>A0A8J8MDC6_9FIRM</name>
<dbReference type="SUPFAM" id="SSF55729">
    <property type="entry name" value="Acyl-CoA N-acyltransferases (Nat)"/>
    <property type="match status" value="1"/>
</dbReference>